<keyword evidence="7" id="KW-0560">Oxidoreductase</keyword>
<comment type="caution">
    <text evidence="12">The sequence shown here is derived from an EMBL/GenBank/DDBJ whole genome shotgun (WGS) entry which is preliminary data.</text>
</comment>
<dbReference type="AlphaFoldDB" id="A0A1E7KZB6"/>
<comment type="similarity">
    <text evidence="2">Belongs to the fatty acid desaturase type 2 family.</text>
</comment>
<dbReference type="PATRIC" id="fig|518642.10.peg.4803"/>
<evidence type="ECO:0000256" key="4">
    <source>
        <dbReference type="ARBA" id="ARBA00022516"/>
    </source>
</evidence>
<reference evidence="12 13" key="1">
    <citation type="journal article" date="2016" name="Front. Microbiol.">
        <title>Comparative Genomics Analysis of Streptomyces Species Reveals Their Adaptation to the Marine Environment and Their Diversity at the Genomic Level.</title>
        <authorList>
            <person name="Tian X."/>
            <person name="Zhang Z."/>
            <person name="Yang T."/>
            <person name="Chen M."/>
            <person name="Li J."/>
            <person name="Chen F."/>
            <person name="Yang J."/>
            <person name="Li W."/>
            <person name="Zhang B."/>
            <person name="Zhang Z."/>
            <person name="Wu J."/>
            <person name="Zhang C."/>
            <person name="Long L."/>
            <person name="Xiao J."/>
        </authorList>
    </citation>
    <scope>NUCLEOTIDE SEQUENCE [LARGE SCALE GENOMIC DNA]</scope>
    <source>
        <strain evidence="12 13">SCSIO 10429</strain>
    </source>
</reference>
<comment type="cofactor">
    <cofactor evidence="1">
        <name>Fe(2+)</name>
        <dbReference type="ChEBI" id="CHEBI:29033"/>
    </cofactor>
</comment>
<feature type="binding site" evidence="11">
    <location>
        <position position="190"/>
    </location>
    <ligand>
        <name>Fe cation</name>
        <dbReference type="ChEBI" id="CHEBI:24875"/>
        <label>1</label>
    </ligand>
</feature>
<organism evidence="12 13">
    <name type="scientific">Streptomyces nanshensis</name>
    <dbReference type="NCBI Taxonomy" id="518642"/>
    <lineage>
        <taxon>Bacteria</taxon>
        <taxon>Bacillati</taxon>
        <taxon>Actinomycetota</taxon>
        <taxon>Actinomycetes</taxon>
        <taxon>Kitasatosporales</taxon>
        <taxon>Streptomycetaceae</taxon>
        <taxon>Streptomyces</taxon>
    </lineage>
</organism>
<keyword evidence="4" id="KW-0444">Lipid biosynthesis</keyword>
<feature type="binding site" evidence="11">
    <location>
        <position position="75"/>
    </location>
    <ligand>
        <name>Fe cation</name>
        <dbReference type="ChEBI" id="CHEBI:24875"/>
        <label>1</label>
    </ligand>
</feature>
<dbReference type="PANTHER" id="PTHR31155">
    <property type="entry name" value="ACYL- ACYL-CARRIER-PROTEIN DESATURASE-RELATED"/>
    <property type="match status" value="1"/>
</dbReference>
<dbReference type="SUPFAM" id="SSF47240">
    <property type="entry name" value="Ferritin-like"/>
    <property type="match status" value="1"/>
</dbReference>
<proteinExistence type="inferred from homology"/>
<dbReference type="PANTHER" id="PTHR31155:SF9">
    <property type="entry name" value="STEAROYL-[ACYL-CARRIER-PROTEIN] 9-DESATURASE 7, CHLOROPLASTIC"/>
    <property type="match status" value="1"/>
</dbReference>
<name>A0A1E7KZB6_9ACTN</name>
<keyword evidence="8 11" id="KW-0408">Iron</keyword>
<gene>
    <name evidence="12" type="ORF">AN218_22770</name>
</gene>
<evidence type="ECO:0000256" key="11">
    <source>
        <dbReference type="PIRSR" id="PIRSR000346-1"/>
    </source>
</evidence>
<keyword evidence="10" id="KW-0275">Fatty acid biosynthesis</keyword>
<evidence type="ECO:0000256" key="2">
    <source>
        <dbReference type="ARBA" id="ARBA00008749"/>
    </source>
</evidence>
<feature type="binding site" evidence="11">
    <location>
        <position position="106"/>
    </location>
    <ligand>
        <name>Fe cation</name>
        <dbReference type="ChEBI" id="CHEBI:24875"/>
        <label>1</label>
    </ligand>
</feature>
<dbReference type="GO" id="GO:0045300">
    <property type="term" value="F:stearoyl-[ACP] desaturase activity"/>
    <property type="evidence" value="ECO:0007669"/>
    <property type="project" value="InterPro"/>
</dbReference>
<dbReference type="GO" id="GO:0005829">
    <property type="term" value="C:cytosol"/>
    <property type="evidence" value="ECO:0007669"/>
    <property type="project" value="TreeGrafter"/>
</dbReference>
<feature type="binding site" evidence="11">
    <location>
        <position position="193"/>
    </location>
    <ligand>
        <name>Fe cation</name>
        <dbReference type="ChEBI" id="CHEBI:24875"/>
        <label>2</label>
    </ligand>
</feature>
<evidence type="ECO:0000256" key="9">
    <source>
        <dbReference type="ARBA" id="ARBA00023098"/>
    </source>
</evidence>
<feature type="binding site" evidence="11">
    <location>
        <position position="106"/>
    </location>
    <ligand>
        <name>Fe cation</name>
        <dbReference type="ChEBI" id="CHEBI:24875"/>
        <label>2</label>
    </ligand>
</feature>
<feature type="binding site" evidence="11">
    <location>
        <position position="109"/>
    </location>
    <ligand>
        <name>Fe cation</name>
        <dbReference type="ChEBI" id="CHEBI:24875"/>
        <label>1</label>
    </ligand>
</feature>
<keyword evidence="6" id="KW-0276">Fatty acid metabolism</keyword>
<dbReference type="EMBL" id="LJGW01000377">
    <property type="protein sequence ID" value="OEV09276.1"/>
    <property type="molecule type" value="Genomic_DNA"/>
</dbReference>
<evidence type="ECO:0000313" key="13">
    <source>
        <dbReference type="Proteomes" id="UP000176005"/>
    </source>
</evidence>
<evidence type="ECO:0000256" key="3">
    <source>
        <dbReference type="ARBA" id="ARBA00011738"/>
    </source>
</evidence>
<accession>A0A1E7KZB6</accession>
<dbReference type="InterPro" id="IPR012348">
    <property type="entry name" value="RNR-like"/>
</dbReference>
<dbReference type="Pfam" id="PF03405">
    <property type="entry name" value="FA_desaturase_2"/>
    <property type="match status" value="1"/>
</dbReference>
<dbReference type="RefSeq" id="WP_070018762.1">
    <property type="nucleotide sequence ID" value="NZ_LJGW01000377.1"/>
</dbReference>
<comment type="subunit">
    <text evidence="3">Homodimer.</text>
</comment>
<keyword evidence="5 11" id="KW-0479">Metal-binding</keyword>
<dbReference type="GO" id="GO:0046872">
    <property type="term" value="F:metal ion binding"/>
    <property type="evidence" value="ECO:0007669"/>
    <property type="project" value="UniProtKB-KW"/>
</dbReference>
<evidence type="ECO:0000256" key="1">
    <source>
        <dbReference type="ARBA" id="ARBA00001954"/>
    </source>
</evidence>
<evidence type="ECO:0000256" key="8">
    <source>
        <dbReference type="ARBA" id="ARBA00023004"/>
    </source>
</evidence>
<protein>
    <recommendedName>
        <fullName evidence="14">Acyl-ACP desaturase</fullName>
    </recommendedName>
</protein>
<dbReference type="InterPro" id="IPR009078">
    <property type="entry name" value="Ferritin-like_SF"/>
</dbReference>
<evidence type="ECO:0000256" key="7">
    <source>
        <dbReference type="ARBA" id="ARBA00023002"/>
    </source>
</evidence>
<dbReference type="PIRSF" id="PIRSF000346">
    <property type="entry name" value="Dlt9_acylACP_des"/>
    <property type="match status" value="1"/>
</dbReference>
<dbReference type="Gene3D" id="1.10.620.20">
    <property type="entry name" value="Ribonucleotide Reductase, subunit A"/>
    <property type="match status" value="1"/>
</dbReference>
<dbReference type="InterPro" id="IPR005067">
    <property type="entry name" value="Fatty_acid_desaturase-2"/>
</dbReference>
<evidence type="ECO:0008006" key="14">
    <source>
        <dbReference type="Google" id="ProtNLM"/>
    </source>
</evidence>
<evidence type="ECO:0000256" key="5">
    <source>
        <dbReference type="ARBA" id="ARBA00022723"/>
    </source>
</evidence>
<evidence type="ECO:0000313" key="12">
    <source>
        <dbReference type="EMBL" id="OEV09276.1"/>
    </source>
</evidence>
<dbReference type="GO" id="GO:0006633">
    <property type="term" value="P:fatty acid biosynthetic process"/>
    <property type="evidence" value="ECO:0007669"/>
    <property type="project" value="UniProtKB-KW"/>
</dbReference>
<evidence type="ECO:0000256" key="10">
    <source>
        <dbReference type="ARBA" id="ARBA00023160"/>
    </source>
</evidence>
<sequence>MSNAPRTTSTDVMEELTPAVEKLLNRHLDRVEDWDPAVYVPLSEGRDFWEHPYEPGDSSLSAELQAALLVNIATEDDLPGYRTELSRKLSEEGPWGEWLRRWTAEEGRHAIGLRAFSWATRAVDPTALESHRMQTIQAGYREQPKSGLDTLVYVTLQELATRVSHFNLGMAAQPQDAMAMVLLKRIAADENHHYLFYRSLVQHSLEIAPSETVQSIAREVMNFGMPGQDTVPGFRRAAVTIARAGIYNQQVHYQQILRPTLREWGVFHREGLDPEAERARDELASFLEGLKRRASVEAERIEARKAAIAGTRGR</sequence>
<keyword evidence="13" id="KW-1185">Reference proteome</keyword>
<comment type="cofactor">
    <cofactor evidence="11">
        <name>Fe cation</name>
        <dbReference type="ChEBI" id="CHEBI:24875"/>
    </cofactor>
    <text evidence="11">Binds 2 iron ions per subunit.</text>
</comment>
<dbReference type="Proteomes" id="UP000176005">
    <property type="component" value="Unassembled WGS sequence"/>
</dbReference>
<keyword evidence="9" id="KW-0443">Lipid metabolism</keyword>
<feature type="binding site" evidence="11">
    <location>
        <position position="190"/>
    </location>
    <ligand>
        <name>Fe cation</name>
        <dbReference type="ChEBI" id="CHEBI:24875"/>
        <label>2</label>
    </ligand>
</feature>
<feature type="binding site" evidence="11">
    <location>
        <position position="158"/>
    </location>
    <ligand>
        <name>Fe cation</name>
        <dbReference type="ChEBI" id="CHEBI:24875"/>
        <label>2</label>
    </ligand>
</feature>
<evidence type="ECO:0000256" key="6">
    <source>
        <dbReference type="ARBA" id="ARBA00022832"/>
    </source>
</evidence>